<evidence type="ECO:0000256" key="10">
    <source>
        <dbReference type="RuleBase" id="RU003884"/>
    </source>
</evidence>
<dbReference type="Pfam" id="PF13954">
    <property type="entry name" value="PapC_N"/>
    <property type="match status" value="1"/>
</dbReference>
<keyword evidence="6 10" id="KW-0812">Transmembrane</keyword>
<dbReference type="AlphaFoldDB" id="A0A923JKM5"/>
<evidence type="ECO:0000256" key="4">
    <source>
        <dbReference type="ARBA" id="ARBA00022452"/>
    </source>
</evidence>
<dbReference type="GO" id="GO:0015473">
    <property type="term" value="F:fimbrial usher porin activity"/>
    <property type="evidence" value="ECO:0007669"/>
    <property type="project" value="InterPro"/>
</dbReference>
<evidence type="ECO:0000256" key="2">
    <source>
        <dbReference type="ARBA" id="ARBA00008064"/>
    </source>
</evidence>
<feature type="domain" description="PapC-like C-terminal" evidence="11">
    <location>
        <begin position="762"/>
        <end position="816"/>
    </location>
</feature>
<dbReference type="SUPFAM" id="SSF141729">
    <property type="entry name" value="FimD N-terminal domain-like"/>
    <property type="match status" value="1"/>
</dbReference>
<keyword evidence="8 10" id="KW-0472">Membrane</keyword>
<dbReference type="InterPro" id="IPR018030">
    <property type="entry name" value="Fimbrial_membr_usher_CS"/>
</dbReference>
<dbReference type="InterPro" id="IPR025885">
    <property type="entry name" value="PapC_N"/>
</dbReference>
<dbReference type="Pfam" id="PF13953">
    <property type="entry name" value="PapC_C"/>
    <property type="match status" value="1"/>
</dbReference>
<keyword evidence="3 10" id="KW-0813">Transport</keyword>
<name>A0A923JKM5_9PSED</name>
<proteinExistence type="inferred from homology"/>
<keyword evidence="9 10" id="KW-0998">Cell outer membrane</keyword>
<gene>
    <name evidence="13" type="ORF">HU715_15115</name>
</gene>
<evidence type="ECO:0000256" key="9">
    <source>
        <dbReference type="ARBA" id="ARBA00023237"/>
    </source>
</evidence>
<evidence type="ECO:0000256" key="6">
    <source>
        <dbReference type="ARBA" id="ARBA00022692"/>
    </source>
</evidence>
<dbReference type="PANTHER" id="PTHR30451">
    <property type="entry name" value="OUTER MEMBRANE USHER PROTEIN"/>
    <property type="match status" value="1"/>
</dbReference>
<keyword evidence="7" id="KW-0732">Signal</keyword>
<dbReference type="Gene3D" id="2.60.40.3110">
    <property type="match status" value="1"/>
</dbReference>
<comment type="caution">
    <text evidence="13">The sequence shown here is derived from an EMBL/GenBank/DDBJ whole genome shotgun (WGS) entry which is preliminary data.</text>
</comment>
<feature type="domain" description="PapC N-terminal" evidence="12">
    <location>
        <begin position="56"/>
        <end position="188"/>
    </location>
</feature>
<reference evidence="13" key="1">
    <citation type="journal article" date="2020" name="Microorganisms">
        <title>Reliable Identification of Environmental Pseudomonas Isolates Using the rpoD Gene.</title>
        <authorList>
            <consortium name="The Broad Institute Genome Sequencing Platform"/>
            <person name="Girard L."/>
            <person name="Lood C."/>
            <person name="Rokni-Zadeh H."/>
            <person name="van Noort V."/>
            <person name="Lavigne R."/>
            <person name="De Mot R."/>
        </authorList>
    </citation>
    <scope>NUCLEOTIDE SEQUENCE</scope>
    <source>
        <strain evidence="13">SWRI12</strain>
    </source>
</reference>
<organism evidence="13">
    <name type="scientific">Pseudomonas zanjanensis</name>
    <dbReference type="NCBI Taxonomy" id="2745496"/>
    <lineage>
        <taxon>Bacteria</taxon>
        <taxon>Pseudomonadati</taxon>
        <taxon>Pseudomonadota</taxon>
        <taxon>Gammaproteobacteria</taxon>
        <taxon>Pseudomonadales</taxon>
        <taxon>Pseudomonadaceae</taxon>
        <taxon>Pseudomonas</taxon>
    </lineage>
</organism>
<keyword evidence="5 10" id="KW-1029">Fimbrium biogenesis</keyword>
<dbReference type="PANTHER" id="PTHR30451:SF21">
    <property type="entry name" value="FIMBRIAL USHER DOMAIN-CONTAINING PROTEIN YDET-RELATED"/>
    <property type="match status" value="1"/>
</dbReference>
<sequence length="835" mass="90666">MIRSSEGRRVRARLRLAHYLLVGGGSVLIGTGQAMAQAQPMFLSGFMRQGPDQTADAGQLALQAMANEQGVLPGRYRVQIRLNQQYLGEHDIEFIQGDKAALSPCLSGALLDQFGVNVEGVADTQSLARPCIDLPTLIPGARADFDARQLHLDLSVPQIAMRRKTVGYVDPQRWDYGINAAFLNYQVSAQQGTTRYAGHNDSQDLLLNGGINLGPWRLRTNQSGRQDSDGERSWTRAYTYAQRDLPGLNANLTLGEAYSGGDVFRSVALKGVMLNSDSGMLPDVQQNYSPVVRGVAFSRARLEIRQGGFPIYATYVSAGPFEIDDLNTGGGSGELEIILTEADGQVRRFTQPYASLGNLLREKTWKYSAAIGRYNATGHLDDPLLWQGTLAAGVGWGATLYGGLQASDYYQATNLGAAKDLGAIGALALDVTRSSADVDAQASNAVQGTSYAIKYGKTFDSRTSLRFAGYRYSTEGYRDFDEAVRQRSLDSTFKGSRRSRLEASVYQGLGQQSSLNLTLSQEDFWRSNEQLRQFQFNLNTRHQGVNYSLYAGQSLRSKQQSSDRQVGLSISFPLDLGHTSSASLDLQKTGQTLSQRASVTGSLDQNRLGYRAGIVNEDDRQQSAELSMSYQMPVGNFGAGLNYGSAYRNLSLNAAGAVVMHSDGVEFGAYLGETAGLIEVPGVKNVGVVSSPGVRTNARGYALVPYLRPYRVNTLELEMDELGPDIELDNGTAQVVPRRGALVKHSFTARTVQRVVITGAFEGRPLPFGAQVKNAQGETLAVVGQGGVAMFGIEGHRQTLAVAWGEKPGQQCRMPIDPEHMTLSQGYRLQSVVCQ</sequence>
<reference evidence="13" key="2">
    <citation type="submission" date="2020-07" db="EMBL/GenBank/DDBJ databases">
        <authorList>
            <person name="Lood C."/>
            <person name="Girard L."/>
        </authorList>
    </citation>
    <scope>NUCLEOTIDE SEQUENCE</scope>
    <source>
        <strain evidence="13">SWRI12</strain>
    </source>
</reference>
<dbReference type="Gene3D" id="2.60.40.2070">
    <property type="match status" value="1"/>
</dbReference>
<dbReference type="Gene3D" id="3.10.20.410">
    <property type="match status" value="1"/>
</dbReference>
<dbReference type="InterPro" id="IPR000015">
    <property type="entry name" value="Fimb_usher"/>
</dbReference>
<protein>
    <submittedName>
        <fullName evidence="13">Fimbrial biogenesis outer membrane usher protein</fullName>
    </submittedName>
</protein>
<dbReference type="InterPro" id="IPR043142">
    <property type="entry name" value="PapC-like_C_sf"/>
</dbReference>
<evidence type="ECO:0000256" key="5">
    <source>
        <dbReference type="ARBA" id="ARBA00022558"/>
    </source>
</evidence>
<dbReference type="InterPro" id="IPR037224">
    <property type="entry name" value="PapC_N_sf"/>
</dbReference>
<comment type="similarity">
    <text evidence="2 10">Belongs to the fimbrial export usher family.</text>
</comment>
<dbReference type="PROSITE" id="PS01151">
    <property type="entry name" value="FIMBRIAL_USHER"/>
    <property type="match status" value="1"/>
</dbReference>
<evidence type="ECO:0000256" key="1">
    <source>
        <dbReference type="ARBA" id="ARBA00004571"/>
    </source>
</evidence>
<dbReference type="GO" id="GO:0009297">
    <property type="term" value="P:pilus assembly"/>
    <property type="evidence" value="ECO:0007669"/>
    <property type="project" value="InterPro"/>
</dbReference>
<comment type="subcellular location">
    <subcellularLocation>
        <location evidence="1 10">Cell outer membrane</location>
        <topology evidence="1 10">Multi-pass membrane protein</topology>
    </subcellularLocation>
</comment>
<evidence type="ECO:0000259" key="12">
    <source>
        <dbReference type="Pfam" id="PF13954"/>
    </source>
</evidence>
<dbReference type="GO" id="GO:0009279">
    <property type="term" value="C:cell outer membrane"/>
    <property type="evidence" value="ECO:0007669"/>
    <property type="project" value="UniProtKB-SubCell"/>
</dbReference>
<dbReference type="Gene3D" id="2.60.40.2610">
    <property type="entry name" value="Outer membrane usher protein FimD, plug domain"/>
    <property type="match status" value="1"/>
</dbReference>
<evidence type="ECO:0000256" key="8">
    <source>
        <dbReference type="ARBA" id="ARBA00023136"/>
    </source>
</evidence>
<evidence type="ECO:0000256" key="7">
    <source>
        <dbReference type="ARBA" id="ARBA00022729"/>
    </source>
</evidence>
<keyword evidence="4" id="KW-1134">Transmembrane beta strand</keyword>
<evidence type="ECO:0000256" key="3">
    <source>
        <dbReference type="ARBA" id="ARBA00022448"/>
    </source>
</evidence>
<evidence type="ECO:0000259" key="11">
    <source>
        <dbReference type="Pfam" id="PF13953"/>
    </source>
</evidence>
<dbReference type="InterPro" id="IPR042186">
    <property type="entry name" value="FimD_plug_dom"/>
</dbReference>
<dbReference type="InterPro" id="IPR025949">
    <property type="entry name" value="PapC-like_C"/>
</dbReference>
<dbReference type="EMBL" id="JABWRB010000018">
    <property type="protein sequence ID" value="MBC3390993.1"/>
    <property type="molecule type" value="Genomic_DNA"/>
</dbReference>
<accession>A0A923JKM5</accession>
<evidence type="ECO:0000313" key="13">
    <source>
        <dbReference type="EMBL" id="MBC3390993.1"/>
    </source>
</evidence>
<dbReference type="Pfam" id="PF00577">
    <property type="entry name" value="Usher"/>
    <property type="match status" value="1"/>
</dbReference>